<organism evidence="1 2">
    <name type="scientific">Vespula maculifrons</name>
    <name type="common">Eastern yellow jacket</name>
    <name type="synonym">Wasp</name>
    <dbReference type="NCBI Taxonomy" id="7453"/>
    <lineage>
        <taxon>Eukaryota</taxon>
        <taxon>Metazoa</taxon>
        <taxon>Ecdysozoa</taxon>
        <taxon>Arthropoda</taxon>
        <taxon>Hexapoda</taxon>
        <taxon>Insecta</taxon>
        <taxon>Pterygota</taxon>
        <taxon>Neoptera</taxon>
        <taxon>Endopterygota</taxon>
        <taxon>Hymenoptera</taxon>
        <taxon>Apocrita</taxon>
        <taxon>Aculeata</taxon>
        <taxon>Vespoidea</taxon>
        <taxon>Vespidae</taxon>
        <taxon>Vespinae</taxon>
        <taxon>Vespula</taxon>
    </lineage>
</organism>
<dbReference type="Proteomes" id="UP001607303">
    <property type="component" value="Unassembled WGS sequence"/>
</dbReference>
<proteinExistence type="predicted"/>
<sequence>MLFDFCIILESKYISSIYIINIYKFLPFSVGFSNKGVTGHIISSLKNYMMILLYEWKFMYSKYAVYQL</sequence>
<gene>
    <name evidence="1" type="ORF">V1477_009463</name>
</gene>
<keyword evidence="2" id="KW-1185">Reference proteome</keyword>
<dbReference type="AlphaFoldDB" id="A0ABD2C9U1"/>
<evidence type="ECO:0000313" key="2">
    <source>
        <dbReference type="Proteomes" id="UP001607303"/>
    </source>
</evidence>
<accession>A0ABD2C9U1</accession>
<evidence type="ECO:0000313" key="1">
    <source>
        <dbReference type="EMBL" id="KAL2741834.1"/>
    </source>
</evidence>
<comment type="caution">
    <text evidence="1">The sequence shown here is derived from an EMBL/GenBank/DDBJ whole genome shotgun (WGS) entry which is preliminary data.</text>
</comment>
<protein>
    <submittedName>
        <fullName evidence="1">Uncharacterized protein</fullName>
    </submittedName>
</protein>
<dbReference type="EMBL" id="JAYRBN010000058">
    <property type="protein sequence ID" value="KAL2741834.1"/>
    <property type="molecule type" value="Genomic_DNA"/>
</dbReference>
<name>A0ABD2C9U1_VESMC</name>
<reference evidence="1 2" key="1">
    <citation type="journal article" date="2024" name="Ann. Entomol. Soc. Am.">
        <title>Genomic analyses of the southern and eastern yellowjacket wasps (Hymenoptera: Vespidae) reveal evolutionary signatures of social life.</title>
        <authorList>
            <person name="Catto M.A."/>
            <person name="Caine P.B."/>
            <person name="Orr S.E."/>
            <person name="Hunt B.G."/>
            <person name="Goodisman M.A.D."/>
        </authorList>
    </citation>
    <scope>NUCLEOTIDE SEQUENCE [LARGE SCALE GENOMIC DNA]</scope>
    <source>
        <strain evidence="1">232</strain>
        <tissue evidence="1">Head and thorax</tissue>
    </source>
</reference>